<evidence type="ECO:0000313" key="2">
    <source>
        <dbReference type="EMBL" id="QGH34574.1"/>
    </source>
</evidence>
<dbReference type="NCBIfam" id="NF047356">
    <property type="entry name" value="RNA_bind_RnpM"/>
    <property type="match status" value="1"/>
</dbReference>
<dbReference type="PANTHER" id="PTHR34215">
    <property type="entry name" value="BLL0784 PROTEIN"/>
    <property type="match status" value="1"/>
</dbReference>
<name>A0A5Q2TI68_9BACI</name>
<evidence type="ECO:0000313" key="3">
    <source>
        <dbReference type="Proteomes" id="UP000339690"/>
    </source>
</evidence>
<feature type="domain" description="YlxR" evidence="1">
    <location>
        <begin position="10"/>
        <end position="83"/>
    </location>
</feature>
<dbReference type="PANTHER" id="PTHR34215:SF1">
    <property type="entry name" value="YLXR DOMAIN-CONTAINING PROTEIN"/>
    <property type="match status" value="1"/>
</dbReference>
<dbReference type="CDD" id="cd00279">
    <property type="entry name" value="YlxR"/>
    <property type="match status" value="1"/>
</dbReference>
<dbReference type="Pfam" id="PF04296">
    <property type="entry name" value="YlxR"/>
    <property type="match status" value="1"/>
</dbReference>
<dbReference type="KEGG" id="grc:GI584_11265"/>
<keyword evidence="3" id="KW-1185">Reference proteome</keyword>
<gene>
    <name evidence="2" type="ORF">GI584_11265</name>
</gene>
<reference evidence="2 3" key="1">
    <citation type="submission" date="2019-11" db="EMBL/GenBank/DDBJ databases">
        <title>Gracilibacillus salitolerans sp. nov., a moderate halophile isolated from a saline soil in northwest China.</title>
        <authorList>
            <person name="Gan L."/>
        </authorList>
    </citation>
    <scope>NUCLEOTIDE SEQUENCE [LARGE SCALE GENOMIC DNA]</scope>
    <source>
        <strain evidence="2 3">SCU50</strain>
    </source>
</reference>
<dbReference type="InterPro" id="IPR007393">
    <property type="entry name" value="YlxR_dom"/>
</dbReference>
<dbReference type="RefSeq" id="WP_100360585.1">
    <property type="nucleotide sequence ID" value="NZ_CP045915.1"/>
</dbReference>
<dbReference type="Proteomes" id="UP000339690">
    <property type="component" value="Chromosome"/>
</dbReference>
<sequence>MTKKRKVPLRKCVVTQEMLPKGSLIRVVKTKEGGVFVDPTGKKNGRGAYVSKDLQVISQAEKNGALEKQLEIKIPQEIYDELRTQIEGE</sequence>
<dbReference type="Gene3D" id="3.30.1230.10">
    <property type="entry name" value="YlxR-like"/>
    <property type="match status" value="1"/>
</dbReference>
<dbReference type="SUPFAM" id="SSF64376">
    <property type="entry name" value="YlxR-like"/>
    <property type="match status" value="1"/>
</dbReference>
<proteinExistence type="predicted"/>
<dbReference type="InterPro" id="IPR035931">
    <property type="entry name" value="YlxR-like_sf"/>
</dbReference>
<evidence type="ECO:0000259" key="1">
    <source>
        <dbReference type="Pfam" id="PF04296"/>
    </source>
</evidence>
<dbReference type="EMBL" id="CP045915">
    <property type="protein sequence ID" value="QGH34574.1"/>
    <property type="molecule type" value="Genomic_DNA"/>
</dbReference>
<dbReference type="AlphaFoldDB" id="A0A5Q2TI68"/>
<dbReference type="InterPro" id="IPR037465">
    <property type="entry name" value="YlxR"/>
</dbReference>
<protein>
    <submittedName>
        <fullName evidence="2">DUF448 domain-containing protein</fullName>
    </submittedName>
</protein>
<accession>A0A5Q2TI68</accession>
<organism evidence="2 3">
    <name type="scientific">Gracilibacillus salitolerans</name>
    <dbReference type="NCBI Taxonomy" id="2663022"/>
    <lineage>
        <taxon>Bacteria</taxon>
        <taxon>Bacillati</taxon>
        <taxon>Bacillota</taxon>
        <taxon>Bacilli</taxon>
        <taxon>Bacillales</taxon>
        <taxon>Bacillaceae</taxon>
        <taxon>Gracilibacillus</taxon>
    </lineage>
</organism>